<dbReference type="EMBL" id="JADINB010000074">
    <property type="protein sequence ID" value="MBO8428956.1"/>
    <property type="molecule type" value="Genomic_DNA"/>
</dbReference>
<evidence type="ECO:0000259" key="9">
    <source>
        <dbReference type="PROSITE" id="PS51330"/>
    </source>
</evidence>
<evidence type="ECO:0000256" key="6">
    <source>
        <dbReference type="ARBA" id="ARBA00023002"/>
    </source>
</evidence>
<dbReference type="PRINTS" id="PR00070">
    <property type="entry name" value="DHFR"/>
</dbReference>
<evidence type="ECO:0000256" key="3">
    <source>
        <dbReference type="ARBA" id="ARBA00012856"/>
    </source>
</evidence>
<sequence>MLSIIVAVDLNNAIGRKNALLWHISRDLKYFKSVTTSHPVIMGRNTYYSIGRPLPGRRNIVVSGKGLPDEQIQKALSAIKPGSNTSFELCADLDSLVKRAKESGEEYFVMGGGQLYNALFSHADRLYITRIHASAAEADTFFPAIDGRQWQVVSDSGKIHDEENGIDFSFIIYRRVR</sequence>
<dbReference type="PANTHER" id="PTHR48069:SF3">
    <property type="entry name" value="DIHYDROFOLATE REDUCTASE"/>
    <property type="match status" value="1"/>
</dbReference>
<comment type="similarity">
    <text evidence="2 8">Belongs to the dihydrofolate reductase family.</text>
</comment>
<keyword evidence="5 8" id="KW-0521">NADP</keyword>
<dbReference type="AlphaFoldDB" id="A0A9D9DM71"/>
<dbReference type="CDD" id="cd00209">
    <property type="entry name" value="DHFR"/>
    <property type="match status" value="1"/>
</dbReference>
<gene>
    <name evidence="10" type="ORF">IAC68_03365</name>
</gene>
<dbReference type="InterPro" id="IPR012259">
    <property type="entry name" value="DHFR"/>
</dbReference>
<evidence type="ECO:0000256" key="4">
    <source>
        <dbReference type="ARBA" id="ARBA00022563"/>
    </source>
</evidence>
<comment type="catalytic activity">
    <reaction evidence="8">
        <text>(6S)-5,6,7,8-tetrahydrofolate + NADP(+) = 7,8-dihydrofolate + NADPH + H(+)</text>
        <dbReference type="Rhea" id="RHEA:15009"/>
        <dbReference type="ChEBI" id="CHEBI:15378"/>
        <dbReference type="ChEBI" id="CHEBI:57451"/>
        <dbReference type="ChEBI" id="CHEBI:57453"/>
        <dbReference type="ChEBI" id="CHEBI:57783"/>
        <dbReference type="ChEBI" id="CHEBI:58349"/>
        <dbReference type="EC" id="1.5.1.3"/>
    </reaction>
</comment>
<protein>
    <recommendedName>
        <fullName evidence="3 8">Dihydrofolate reductase</fullName>
        <ecNumber evidence="3 8">1.5.1.3</ecNumber>
    </recommendedName>
</protein>
<evidence type="ECO:0000256" key="8">
    <source>
        <dbReference type="PIRNR" id="PIRNR000194"/>
    </source>
</evidence>
<evidence type="ECO:0000256" key="7">
    <source>
        <dbReference type="ARBA" id="ARBA00025067"/>
    </source>
</evidence>
<accession>A0A9D9DM71</accession>
<evidence type="ECO:0000313" key="11">
    <source>
        <dbReference type="Proteomes" id="UP000823635"/>
    </source>
</evidence>
<dbReference type="PIRSF" id="PIRSF000194">
    <property type="entry name" value="DHFR"/>
    <property type="match status" value="1"/>
</dbReference>
<dbReference type="InterPro" id="IPR001796">
    <property type="entry name" value="DHFR_dom"/>
</dbReference>
<comment type="caution">
    <text evidence="10">The sequence shown here is derived from an EMBL/GenBank/DDBJ whole genome shotgun (WGS) entry which is preliminary data.</text>
</comment>
<dbReference type="Gene3D" id="3.40.430.10">
    <property type="entry name" value="Dihydrofolate Reductase, subunit A"/>
    <property type="match status" value="1"/>
</dbReference>
<keyword evidence="6 8" id="KW-0560">Oxidoreductase</keyword>
<dbReference type="Pfam" id="PF00186">
    <property type="entry name" value="DHFR_1"/>
    <property type="match status" value="1"/>
</dbReference>
<proteinExistence type="inferred from homology"/>
<dbReference type="GO" id="GO:0046655">
    <property type="term" value="P:folic acid metabolic process"/>
    <property type="evidence" value="ECO:0007669"/>
    <property type="project" value="TreeGrafter"/>
</dbReference>
<keyword evidence="4 8" id="KW-0554">One-carbon metabolism</keyword>
<dbReference type="GO" id="GO:0004146">
    <property type="term" value="F:dihydrofolate reductase activity"/>
    <property type="evidence" value="ECO:0007669"/>
    <property type="project" value="UniProtKB-EC"/>
</dbReference>
<dbReference type="Proteomes" id="UP000823635">
    <property type="component" value="Unassembled WGS sequence"/>
</dbReference>
<dbReference type="GO" id="GO:0006730">
    <property type="term" value="P:one-carbon metabolic process"/>
    <property type="evidence" value="ECO:0007669"/>
    <property type="project" value="UniProtKB-KW"/>
</dbReference>
<dbReference type="SUPFAM" id="SSF53597">
    <property type="entry name" value="Dihydrofolate reductase-like"/>
    <property type="match status" value="1"/>
</dbReference>
<dbReference type="EC" id="1.5.1.3" evidence="3 8"/>
<comment type="pathway">
    <text evidence="1 8">Cofactor biosynthesis; tetrahydrofolate biosynthesis; 5,6,7,8-tetrahydrofolate from 7,8-dihydrofolate: step 1/1.</text>
</comment>
<reference evidence="10" key="2">
    <citation type="journal article" date="2021" name="PeerJ">
        <title>Extensive microbial diversity within the chicken gut microbiome revealed by metagenomics and culture.</title>
        <authorList>
            <person name="Gilroy R."/>
            <person name="Ravi A."/>
            <person name="Getino M."/>
            <person name="Pursley I."/>
            <person name="Horton D.L."/>
            <person name="Alikhan N.F."/>
            <person name="Baker D."/>
            <person name="Gharbi K."/>
            <person name="Hall N."/>
            <person name="Watson M."/>
            <person name="Adriaenssens E.M."/>
            <person name="Foster-Nyarko E."/>
            <person name="Jarju S."/>
            <person name="Secka A."/>
            <person name="Antonio M."/>
            <person name="Oren A."/>
            <person name="Chaudhuri R.R."/>
            <person name="La Ragione R."/>
            <person name="Hildebrand F."/>
            <person name="Pallen M.J."/>
        </authorList>
    </citation>
    <scope>NUCLEOTIDE SEQUENCE</scope>
    <source>
        <strain evidence="10">15467</strain>
    </source>
</reference>
<dbReference type="PANTHER" id="PTHR48069">
    <property type="entry name" value="DIHYDROFOLATE REDUCTASE"/>
    <property type="match status" value="1"/>
</dbReference>
<dbReference type="PROSITE" id="PS51330">
    <property type="entry name" value="DHFR_2"/>
    <property type="match status" value="1"/>
</dbReference>
<dbReference type="GO" id="GO:0046654">
    <property type="term" value="P:tetrahydrofolate biosynthetic process"/>
    <property type="evidence" value="ECO:0007669"/>
    <property type="project" value="InterPro"/>
</dbReference>
<evidence type="ECO:0000256" key="5">
    <source>
        <dbReference type="ARBA" id="ARBA00022857"/>
    </source>
</evidence>
<feature type="domain" description="DHFR" evidence="9">
    <location>
        <begin position="1"/>
        <end position="175"/>
    </location>
</feature>
<organism evidence="10 11">
    <name type="scientific">Candidatus Egerieousia excrementavium</name>
    <dbReference type="NCBI Taxonomy" id="2840778"/>
    <lineage>
        <taxon>Bacteria</taxon>
        <taxon>Pseudomonadati</taxon>
        <taxon>Bacteroidota</taxon>
        <taxon>Bacteroidia</taxon>
        <taxon>Bacteroidales</taxon>
        <taxon>Candidatus Egerieousia</taxon>
    </lineage>
</organism>
<reference evidence="10" key="1">
    <citation type="submission" date="2020-10" db="EMBL/GenBank/DDBJ databases">
        <authorList>
            <person name="Gilroy R."/>
        </authorList>
    </citation>
    <scope>NUCLEOTIDE SEQUENCE</scope>
    <source>
        <strain evidence="10">15467</strain>
    </source>
</reference>
<comment type="function">
    <text evidence="7 8">Key enzyme in folate metabolism. Catalyzes an essential reaction for de novo glycine and purine synthesis, and for DNA precursor synthesis.</text>
</comment>
<evidence type="ECO:0000313" key="10">
    <source>
        <dbReference type="EMBL" id="MBO8428956.1"/>
    </source>
</evidence>
<evidence type="ECO:0000256" key="2">
    <source>
        <dbReference type="ARBA" id="ARBA00009539"/>
    </source>
</evidence>
<dbReference type="GO" id="GO:0005829">
    <property type="term" value="C:cytosol"/>
    <property type="evidence" value="ECO:0007669"/>
    <property type="project" value="TreeGrafter"/>
</dbReference>
<dbReference type="GO" id="GO:0050661">
    <property type="term" value="F:NADP binding"/>
    <property type="evidence" value="ECO:0007669"/>
    <property type="project" value="InterPro"/>
</dbReference>
<dbReference type="InterPro" id="IPR024072">
    <property type="entry name" value="DHFR-like_dom_sf"/>
</dbReference>
<name>A0A9D9DM71_9BACT</name>
<dbReference type="GO" id="GO:0046452">
    <property type="term" value="P:dihydrofolate metabolic process"/>
    <property type="evidence" value="ECO:0007669"/>
    <property type="project" value="TreeGrafter"/>
</dbReference>
<evidence type="ECO:0000256" key="1">
    <source>
        <dbReference type="ARBA" id="ARBA00004903"/>
    </source>
</evidence>